<organism evidence="2 3">
    <name type="scientific">Riemerella columbipharyngis</name>
    <dbReference type="NCBI Taxonomy" id="1071918"/>
    <lineage>
        <taxon>Bacteria</taxon>
        <taxon>Pseudomonadati</taxon>
        <taxon>Bacteroidota</taxon>
        <taxon>Flavobacteriia</taxon>
        <taxon>Flavobacteriales</taxon>
        <taxon>Weeksellaceae</taxon>
        <taxon>Riemerella</taxon>
    </lineage>
</organism>
<reference evidence="2 3" key="1">
    <citation type="submission" date="2016-10" db="EMBL/GenBank/DDBJ databases">
        <authorList>
            <person name="de Groot N.N."/>
        </authorList>
    </citation>
    <scope>NUCLEOTIDE SEQUENCE [LARGE SCALE GENOMIC DNA]</scope>
    <source>
        <strain evidence="2 3">DSM 24015</strain>
    </source>
</reference>
<feature type="chain" id="PRO_5011729565" evidence="1">
    <location>
        <begin position="22"/>
        <end position="149"/>
    </location>
</feature>
<evidence type="ECO:0000313" key="3">
    <source>
        <dbReference type="Proteomes" id="UP000198517"/>
    </source>
</evidence>
<accession>A0A1G6YCD8</accession>
<name>A0A1G6YCD8_9FLAO</name>
<evidence type="ECO:0000313" key="2">
    <source>
        <dbReference type="EMBL" id="SDD88000.1"/>
    </source>
</evidence>
<dbReference type="OrthoDB" id="1357801at2"/>
<gene>
    <name evidence="2" type="ORF">SAMN05421544_101109</name>
</gene>
<keyword evidence="3" id="KW-1185">Reference proteome</keyword>
<dbReference type="AlphaFoldDB" id="A0A1G6YCD8"/>
<dbReference type="STRING" id="1071918.SAMN05421544_101109"/>
<dbReference type="RefSeq" id="WP_092735556.1">
    <property type="nucleotide sequence ID" value="NZ_FNAS01000001.1"/>
</dbReference>
<dbReference type="Proteomes" id="UP000198517">
    <property type="component" value="Unassembled WGS sequence"/>
</dbReference>
<proteinExistence type="predicted"/>
<protein>
    <submittedName>
        <fullName evidence="2">Uncharacterized protein</fullName>
    </submittedName>
</protein>
<feature type="signal peptide" evidence="1">
    <location>
        <begin position="1"/>
        <end position="21"/>
    </location>
</feature>
<sequence length="149" mass="17285">MRKSLKLAVLSLFLGIQFSCAQQIVINKPSDTRLLEVNKKEFIGKPLSYLLSVIKVPIKSVLAVPNKNKNEINMLYFRYITYDEYRRVWTKSSIEEGPTQLVVKFNQNWNMEGKLCKPIENPQCAEWLPEDEKNLGGLIVYDIYVRGKD</sequence>
<dbReference type="EMBL" id="FNAS01000001">
    <property type="protein sequence ID" value="SDD88000.1"/>
    <property type="molecule type" value="Genomic_DNA"/>
</dbReference>
<keyword evidence="1" id="KW-0732">Signal</keyword>
<evidence type="ECO:0000256" key="1">
    <source>
        <dbReference type="SAM" id="SignalP"/>
    </source>
</evidence>